<reference evidence="2 3" key="1">
    <citation type="submission" date="2016-04" db="EMBL/GenBank/DDBJ databases">
        <title>Genome sequence of Methanobrevibacter cuticularis DSM 11139.</title>
        <authorList>
            <person name="Poehlein A."/>
            <person name="Seedorf H."/>
            <person name="Daniel R."/>
        </authorList>
    </citation>
    <scope>NUCLEOTIDE SEQUENCE [LARGE SCALE GENOMIC DNA]</scope>
    <source>
        <strain evidence="2 3">DSM 11139</strain>
    </source>
</reference>
<protein>
    <submittedName>
        <fullName evidence="2">Uncharacterized protein</fullName>
    </submittedName>
</protein>
<dbReference type="RefSeq" id="WP_067258449.1">
    <property type="nucleotide sequence ID" value="NZ_LWMW01000084.1"/>
</dbReference>
<dbReference type="AlphaFoldDB" id="A0A166ER97"/>
<gene>
    <name evidence="2" type="ORF">MBCUT_04750</name>
</gene>
<name>A0A166ER97_9EURY</name>
<feature type="compositionally biased region" description="Polar residues" evidence="1">
    <location>
        <begin position="294"/>
        <end position="312"/>
    </location>
</feature>
<keyword evidence="3" id="KW-1185">Reference proteome</keyword>
<feature type="region of interest" description="Disordered" evidence="1">
    <location>
        <begin position="292"/>
        <end position="312"/>
    </location>
</feature>
<evidence type="ECO:0000313" key="3">
    <source>
        <dbReference type="Proteomes" id="UP000077275"/>
    </source>
</evidence>
<evidence type="ECO:0000256" key="1">
    <source>
        <dbReference type="SAM" id="MobiDB-lite"/>
    </source>
</evidence>
<dbReference type="EMBL" id="LWMW01000084">
    <property type="protein sequence ID" value="KZX16924.1"/>
    <property type="molecule type" value="Genomic_DNA"/>
</dbReference>
<sequence>MLFIFIISLPTANAVDIILNSNDLDISNEAIVKDVENDTDSDCINSNHRTCYELTCTNISRNSSAFVVGYIDDFTDNNDDFNYEDNISLDNDDVRVNNYSDANISVINSPSNSNMTSNHIFEPNTNDPFDVTLSYFPNKDYSNLRTILLDTTYNKTGCIILCARNQVDQSTIIIESEVQNFNYFNNPTTPQPTNITINSPKAKRSEIIDLIAKLTDQNNDPLILEELVFHIADKTIPSITDSDGIARILYNIKDDDFTNSKLDFTVSFKEYKNYLPTSAIGTIDLVIEPKTTPEKNINNSNEKSAVNGTTYP</sequence>
<dbReference type="Proteomes" id="UP000077275">
    <property type="component" value="Unassembled WGS sequence"/>
</dbReference>
<proteinExistence type="predicted"/>
<organism evidence="2 3">
    <name type="scientific">Methanobrevibacter cuticularis</name>
    <dbReference type="NCBI Taxonomy" id="47311"/>
    <lineage>
        <taxon>Archaea</taxon>
        <taxon>Methanobacteriati</taxon>
        <taxon>Methanobacteriota</taxon>
        <taxon>Methanomada group</taxon>
        <taxon>Methanobacteria</taxon>
        <taxon>Methanobacteriales</taxon>
        <taxon>Methanobacteriaceae</taxon>
        <taxon>Methanobrevibacter</taxon>
    </lineage>
</organism>
<dbReference type="PATRIC" id="fig|47311.3.peg.549"/>
<comment type="caution">
    <text evidence="2">The sequence shown here is derived from an EMBL/GenBank/DDBJ whole genome shotgun (WGS) entry which is preliminary data.</text>
</comment>
<accession>A0A166ER97</accession>
<evidence type="ECO:0000313" key="2">
    <source>
        <dbReference type="EMBL" id="KZX16924.1"/>
    </source>
</evidence>